<dbReference type="EMBL" id="LT553527">
    <property type="protein sequence ID" value="SAM01591.1"/>
    <property type="molecule type" value="Genomic_DNA"/>
</dbReference>
<evidence type="ECO:0000256" key="9">
    <source>
        <dbReference type="ARBA" id="ARBA00022741"/>
    </source>
</evidence>
<comment type="function">
    <text evidence="1">Catalyzes the phosphorylation of riboflavin (vitamin B2) to form flavin mononucleotide (FMN) coenzyme.</text>
</comment>
<keyword evidence="7" id="KW-0288">FMN</keyword>
<evidence type="ECO:0000256" key="11">
    <source>
        <dbReference type="ARBA" id="ARBA00029960"/>
    </source>
</evidence>
<dbReference type="InParanoid" id="A0A163JJ66"/>
<dbReference type="Proteomes" id="UP000078561">
    <property type="component" value="Unassembled WGS sequence"/>
</dbReference>
<dbReference type="SUPFAM" id="SSF82114">
    <property type="entry name" value="Riboflavin kinase-like"/>
    <property type="match status" value="1"/>
</dbReference>
<dbReference type="Gene3D" id="2.40.30.30">
    <property type="entry name" value="Riboflavin kinase-like"/>
    <property type="match status" value="2"/>
</dbReference>
<feature type="region of interest" description="Disordered" evidence="12">
    <location>
        <begin position="95"/>
        <end position="137"/>
    </location>
</feature>
<evidence type="ECO:0000259" key="13">
    <source>
        <dbReference type="SMART" id="SM00904"/>
    </source>
</evidence>
<dbReference type="InterPro" id="IPR023468">
    <property type="entry name" value="Riboflavin_kinase"/>
</dbReference>
<evidence type="ECO:0000256" key="8">
    <source>
        <dbReference type="ARBA" id="ARBA00022679"/>
    </source>
</evidence>
<dbReference type="PANTHER" id="PTHR22749">
    <property type="entry name" value="RIBOFLAVIN KINASE/FMN ADENYLYLTRANSFERASE"/>
    <property type="match status" value="1"/>
</dbReference>
<dbReference type="AlphaFoldDB" id="A0A163JJ66"/>
<evidence type="ECO:0000256" key="6">
    <source>
        <dbReference type="ARBA" id="ARBA00022630"/>
    </source>
</evidence>
<dbReference type="EC" id="2.7.1.26" evidence="4"/>
<feature type="compositionally biased region" description="Low complexity" evidence="12">
    <location>
        <begin position="31"/>
        <end position="43"/>
    </location>
</feature>
<dbReference type="GO" id="GO:0008531">
    <property type="term" value="F:riboflavin kinase activity"/>
    <property type="evidence" value="ECO:0007669"/>
    <property type="project" value="UniProtKB-EC"/>
</dbReference>
<organism evidence="14">
    <name type="scientific">Absidia glauca</name>
    <name type="common">Pin mould</name>
    <dbReference type="NCBI Taxonomy" id="4829"/>
    <lineage>
        <taxon>Eukaryota</taxon>
        <taxon>Fungi</taxon>
        <taxon>Fungi incertae sedis</taxon>
        <taxon>Mucoromycota</taxon>
        <taxon>Mucoromycotina</taxon>
        <taxon>Mucoromycetes</taxon>
        <taxon>Mucorales</taxon>
        <taxon>Cunninghamellaceae</taxon>
        <taxon>Absidia</taxon>
    </lineage>
</organism>
<evidence type="ECO:0000313" key="14">
    <source>
        <dbReference type="EMBL" id="SAM01591.1"/>
    </source>
</evidence>
<dbReference type="GO" id="GO:0005524">
    <property type="term" value="F:ATP binding"/>
    <property type="evidence" value="ECO:0007669"/>
    <property type="project" value="UniProtKB-KW"/>
</dbReference>
<feature type="region of interest" description="Disordered" evidence="12">
    <location>
        <begin position="204"/>
        <end position="248"/>
    </location>
</feature>
<evidence type="ECO:0000313" key="15">
    <source>
        <dbReference type="Proteomes" id="UP000078561"/>
    </source>
</evidence>
<keyword evidence="6" id="KW-0285">Flavoprotein</keyword>
<dbReference type="GO" id="GO:0005739">
    <property type="term" value="C:mitochondrion"/>
    <property type="evidence" value="ECO:0007669"/>
    <property type="project" value="TreeGrafter"/>
</dbReference>
<feature type="region of interest" description="Disordered" evidence="12">
    <location>
        <begin position="1"/>
        <end position="64"/>
    </location>
</feature>
<comment type="pathway">
    <text evidence="2">Cofactor biosynthesis; FMN biosynthesis; FMN from riboflavin (ATP route): step 1/1.</text>
</comment>
<evidence type="ECO:0000256" key="4">
    <source>
        <dbReference type="ARBA" id="ARBA00012105"/>
    </source>
</evidence>
<reference evidence="14" key="1">
    <citation type="submission" date="2016-04" db="EMBL/GenBank/DDBJ databases">
        <authorList>
            <person name="Evans L.H."/>
            <person name="Alamgir A."/>
            <person name="Owens N."/>
            <person name="Weber N.D."/>
            <person name="Virtaneva K."/>
            <person name="Barbian K."/>
            <person name="Babar A."/>
            <person name="Rosenke K."/>
        </authorList>
    </citation>
    <scope>NUCLEOTIDE SEQUENCE [LARGE SCALE GENOMIC DNA]</scope>
    <source>
        <strain evidence="14">CBS 101.48</strain>
    </source>
</reference>
<proteinExistence type="inferred from homology"/>
<evidence type="ECO:0000256" key="2">
    <source>
        <dbReference type="ARBA" id="ARBA00005201"/>
    </source>
</evidence>
<dbReference type="GO" id="GO:0009398">
    <property type="term" value="P:FMN biosynthetic process"/>
    <property type="evidence" value="ECO:0007669"/>
    <property type="project" value="UniProtKB-UniPathway"/>
</dbReference>
<dbReference type="SMART" id="SM00904">
    <property type="entry name" value="Flavokinase"/>
    <property type="match status" value="1"/>
</dbReference>
<dbReference type="Pfam" id="PF01687">
    <property type="entry name" value="Flavokinase"/>
    <property type="match status" value="2"/>
</dbReference>
<protein>
    <recommendedName>
        <fullName evidence="5">Riboflavin kinase</fullName>
        <ecNumber evidence="4">2.7.1.26</ecNumber>
    </recommendedName>
    <alternativeName>
        <fullName evidence="11">Flavin mononucleotide kinase 1</fullName>
    </alternativeName>
</protein>
<dbReference type="InterPro" id="IPR023465">
    <property type="entry name" value="Riboflavin_kinase_dom_sf"/>
</dbReference>
<evidence type="ECO:0000256" key="7">
    <source>
        <dbReference type="ARBA" id="ARBA00022643"/>
    </source>
</evidence>
<dbReference type="GO" id="GO:0009231">
    <property type="term" value="P:riboflavin biosynthetic process"/>
    <property type="evidence" value="ECO:0007669"/>
    <property type="project" value="InterPro"/>
</dbReference>
<feature type="compositionally biased region" description="Polar residues" evidence="12">
    <location>
        <begin position="97"/>
        <end position="122"/>
    </location>
</feature>
<dbReference type="PANTHER" id="PTHR22749:SF6">
    <property type="entry name" value="RIBOFLAVIN KINASE"/>
    <property type="match status" value="1"/>
</dbReference>
<dbReference type="STRING" id="4829.A0A163JJ66"/>
<keyword evidence="15" id="KW-1185">Reference proteome</keyword>
<dbReference type="OrthoDB" id="2285798at2759"/>
<keyword evidence="10" id="KW-0067">ATP-binding</keyword>
<evidence type="ECO:0000256" key="10">
    <source>
        <dbReference type="ARBA" id="ARBA00022840"/>
    </source>
</evidence>
<accession>A0A163JJ66</accession>
<evidence type="ECO:0000256" key="3">
    <source>
        <dbReference type="ARBA" id="ARBA00010108"/>
    </source>
</evidence>
<name>A0A163JJ66_ABSGL</name>
<keyword evidence="9" id="KW-0547">Nucleotide-binding</keyword>
<evidence type="ECO:0000256" key="12">
    <source>
        <dbReference type="SAM" id="MobiDB-lite"/>
    </source>
</evidence>
<dbReference type="InterPro" id="IPR015865">
    <property type="entry name" value="Riboflavin_kinase_bac/euk"/>
</dbReference>
<feature type="compositionally biased region" description="Polar residues" evidence="12">
    <location>
        <begin position="214"/>
        <end position="225"/>
    </location>
</feature>
<keyword evidence="8" id="KW-0808">Transferase</keyword>
<comment type="similarity">
    <text evidence="3">Belongs to the flavokinase family.</text>
</comment>
<evidence type="ECO:0000256" key="1">
    <source>
        <dbReference type="ARBA" id="ARBA00003572"/>
    </source>
</evidence>
<sequence length="465" mass="52392">MTLTRYNYSDDDDQSLGKSINHPSFIKTHDSPTASYHSSSSPSLGFGIHHPSADHSHHSSVLGQGTGTSSVWSFHYSDFEQELLQDTSLPHSIRSKALSSPRSTPSVLEQTTAATDTRTSPPLANDSPPSPHLLDDYPSATQQRLEHSFFDHFDLHSSSHRSVPGSTSGISQRQMTDMMENKCLHMQESLSNRIQMLEDKLQKTHLDTDRSGRSRSSLSKEYSLTSDHEDEGSTRNGHQPQRSAMEATPAEAQRLLDLQQFVDRVDALIWNTPWMPEPISTTHVCERHRAWSEQMVHERQKAALNQSGQLPYSKERLDATMDRLMQWSESIQINPDRPLLVGPEAPIAPFPYKITGTVVKGYGRGSRELGIPTGMSEVHVIHEFPEDFYGVSIRVLVLGFIRPEQNYCSLGKLSRIGRMNAGDRLLTLLPFLAELIRDIKTDVQVAKHSLKRPAYEELQRDKMFD</sequence>
<gene>
    <name evidence="14" type="primary">ABSGL_07332.1 scaffold 8717</name>
</gene>
<evidence type="ECO:0000256" key="5">
    <source>
        <dbReference type="ARBA" id="ARBA00017394"/>
    </source>
</evidence>
<dbReference type="UniPathway" id="UPA00276">
    <property type="reaction ID" value="UER00406"/>
</dbReference>
<feature type="domain" description="Riboflavin kinase" evidence="13">
    <location>
        <begin position="347"/>
        <end position="451"/>
    </location>
</feature>